<evidence type="ECO:0000313" key="3">
    <source>
        <dbReference type="Proteomes" id="UP000824219"/>
    </source>
</evidence>
<evidence type="ECO:0000256" key="1">
    <source>
        <dbReference type="SAM" id="MobiDB-lite"/>
    </source>
</evidence>
<evidence type="ECO:0000313" key="2">
    <source>
        <dbReference type="EMBL" id="KAG7324072.1"/>
    </source>
</evidence>
<keyword evidence="3" id="KW-1185">Reference proteome</keyword>
<dbReference type="EMBL" id="JAHKSW010000014">
    <property type="protein sequence ID" value="KAG7324072.1"/>
    <property type="molecule type" value="Genomic_DNA"/>
</dbReference>
<comment type="caution">
    <text evidence="2">The sequence shown here is derived from an EMBL/GenBank/DDBJ whole genome shotgun (WGS) entry which is preliminary data.</text>
</comment>
<organism evidence="2 3">
    <name type="scientific">Hemibagrus wyckioides</name>
    <dbReference type="NCBI Taxonomy" id="337641"/>
    <lineage>
        <taxon>Eukaryota</taxon>
        <taxon>Metazoa</taxon>
        <taxon>Chordata</taxon>
        <taxon>Craniata</taxon>
        <taxon>Vertebrata</taxon>
        <taxon>Euteleostomi</taxon>
        <taxon>Actinopterygii</taxon>
        <taxon>Neopterygii</taxon>
        <taxon>Teleostei</taxon>
        <taxon>Ostariophysi</taxon>
        <taxon>Siluriformes</taxon>
        <taxon>Bagridae</taxon>
        <taxon>Hemibagrus</taxon>
    </lineage>
</organism>
<proteinExistence type="predicted"/>
<protein>
    <submittedName>
        <fullName evidence="2">Uncharacterized protein</fullName>
    </submittedName>
</protein>
<reference evidence="2 3" key="1">
    <citation type="submission" date="2021-06" db="EMBL/GenBank/DDBJ databases">
        <title>Chromosome-level genome assembly of the red-tail catfish (Hemibagrus wyckioides).</title>
        <authorList>
            <person name="Shao F."/>
        </authorList>
    </citation>
    <scope>NUCLEOTIDE SEQUENCE [LARGE SCALE GENOMIC DNA]</scope>
    <source>
        <strain evidence="2">EC202008001</strain>
        <tissue evidence="2">Blood</tissue>
    </source>
</reference>
<sequence>MAGGPPKWNKISEPGKVNIDVGGGGVQTGAILEGNLFQGKVTSRTNYTGPPARDGAGPVAPREHNDGGISVRNEGSQSHQPIAHNNAFLDDVVFEQNVNIQPAAQRDDDRMDLK</sequence>
<dbReference type="OrthoDB" id="10421136at2759"/>
<name>A0A9D3NKT0_9TELE</name>
<dbReference type="Proteomes" id="UP000824219">
    <property type="component" value="Linkage Group LG14"/>
</dbReference>
<dbReference type="AlphaFoldDB" id="A0A9D3NKT0"/>
<feature type="region of interest" description="Disordered" evidence="1">
    <location>
        <begin position="42"/>
        <end position="84"/>
    </location>
</feature>
<accession>A0A9D3NKT0</accession>
<gene>
    <name evidence="2" type="ORF">KOW79_012088</name>
</gene>